<dbReference type="EMBL" id="PTIX01000004">
    <property type="protein sequence ID" value="PPK69045.1"/>
    <property type="molecule type" value="Genomic_DNA"/>
</dbReference>
<dbReference type="Proteomes" id="UP000239203">
    <property type="component" value="Unassembled WGS sequence"/>
</dbReference>
<sequence>MDQREYGDHAALQDAAWRRRVRDSARADVKAMMRRARRRRLERWLVVAAALVAAVAVVMLLVGVGVFDRSPKGDGGGGGGDAEFALPTVDANRPYAGTPAAGWADGADGVKAPPAMPVGEFTKDEVAQATALVRDVLIASRLDPAMLADHNPQRYLSLLAPDSRRQLQPLFGTAQQPQTQGLVSMIDKGSALLPVAPKVNGSMQVSAGGPGQLVVRTNYVFVYAFADDRQPKHTSAMDILVVVRADVEYKLLRGPHWTPGSQGLWYGEVGGYGYSISCDAYKRGFLAPAYKDPVATGGTGLGPEAYFDLNTAVPNTSGCPA</sequence>
<keyword evidence="1" id="KW-1133">Transmembrane helix</keyword>
<name>A0A2S6GUX4_9PSEU</name>
<dbReference type="AlphaFoldDB" id="A0A2S6GUX4"/>
<dbReference type="RefSeq" id="WP_374065543.1">
    <property type="nucleotide sequence ID" value="NZ_CP154825.1"/>
</dbReference>
<proteinExistence type="predicted"/>
<protein>
    <submittedName>
        <fullName evidence="2">Uncharacterized protein</fullName>
    </submittedName>
</protein>
<organism evidence="2 3">
    <name type="scientific">Actinokineospora auranticolor</name>
    <dbReference type="NCBI Taxonomy" id="155976"/>
    <lineage>
        <taxon>Bacteria</taxon>
        <taxon>Bacillati</taxon>
        <taxon>Actinomycetota</taxon>
        <taxon>Actinomycetes</taxon>
        <taxon>Pseudonocardiales</taxon>
        <taxon>Pseudonocardiaceae</taxon>
        <taxon>Actinokineospora</taxon>
    </lineage>
</organism>
<evidence type="ECO:0000313" key="2">
    <source>
        <dbReference type="EMBL" id="PPK69045.1"/>
    </source>
</evidence>
<feature type="transmembrane region" description="Helical" evidence="1">
    <location>
        <begin position="44"/>
        <end position="67"/>
    </location>
</feature>
<comment type="caution">
    <text evidence="2">The sequence shown here is derived from an EMBL/GenBank/DDBJ whole genome shotgun (WGS) entry which is preliminary data.</text>
</comment>
<evidence type="ECO:0000256" key="1">
    <source>
        <dbReference type="SAM" id="Phobius"/>
    </source>
</evidence>
<keyword evidence="3" id="KW-1185">Reference proteome</keyword>
<accession>A0A2S6GUX4</accession>
<reference evidence="2 3" key="1">
    <citation type="submission" date="2018-02" db="EMBL/GenBank/DDBJ databases">
        <title>Genomic Encyclopedia of Archaeal and Bacterial Type Strains, Phase II (KMG-II): from individual species to whole genera.</title>
        <authorList>
            <person name="Goeker M."/>
        </authorList>
    </citation>
    <scope>NUCLEOTIDE SEQUENCE [LARGE SCALE GENOMIC DNA]</scope>
    <source>
        <strain evidence="2 3">YU 961-1</strain>
    </source>
</reference>
<evidence type="ECO:0000313" key="3">
    <source>
        <dbReference type="Proteomes" id="UP000239203"/>
    </source>
</evidence>
<keyword evidence="1" id="KW-0472">Membrane</keyword>
<gene>
    <name evidence="2" type="ORF">CLV40_104295</name>
</gene>
<keyword evidence="1" id="KW-0812">Transmembrane</keyword>